<evidence type="ECO:0000256" key="1">
    <source>
        <dbReference type="SAM" id="MobiDB-lite"/>
    </source>
</evidence>
<dbReference type="InterPro" id="IPR025311">
    <property type="entry name" value="DUF4166"/>
</dbReference>
<dbReference type="Pfam" id="PF13761">
    <property type="entry name" value="DUF4166"/>
    <property type="match status" value="1"/>
</dbReference>
<evidence type="ECO:0000259" key="2">
    <source>
        <dbReference type="Pfam" id="PF13761"/>
    </source>
</evidence>
<sequence>MTTHHRPTDTDGDSEGLGNASANGSPYARALGDRIDELHPRLRTYFATIPAGHIGVGHGVFERAGVPQRWLRPLVRLVEPLGVAFGGFEHEVPFRIVNRTVDGRALAQRDFHLRGRVWTMGDTVSLAPTGRLVDSLGRFGTVVAAFDVDVRGGALRLDSRAVGVRAGLFRLRLPSFVAPRISLTERFDDPDDRDGSDGDTADGQQHVDLTVTLPLLGTIYEYAGSFTYRIERTEQHT</sequence>
<feature type="region of interest" description="Disordered" evidence="1">
    <location>
        <begin position="1"/>
        <end position="23"/>
    </location>
</feature>
<dbReference type="AlphaFoldDB" id="A0A7J5BQK8"/>
<gene>
    <name evidence="3" type="ORF">F8O01_10370</name>
</gene>
<dbReference type="RefSeq" id="WP_158040798.1">
    <property type="nucleotide sequence ID" value="NZ_JACCFV010000001.1"/>
</dbReference>
<keyword evidence="4" id="KW-1185">Reference proteome</keyword>
<feature type="domain" description="DUF4166" evidence="2">
    <location>
        <begin position="38"/>
        <end position="226"/>
    </location>
</feature>
<name>A0A7J5BQK8_9MICO</name>
<proteinExistence type="predicted"/>
<accession>A0A7J5BQK8</accession>
<reference evidence="3 4" key="1">
    <citation type="submission" date="2019-09" db="EMBL/GenBank/DDBJ databases">
        <title>Phylogeny of genus Pseudoclavibacter and closely related genus.</title>
        <authorList>
            <person name="Li Y."/>
        </authorList>
    </citation>
    <scope>NUCLEOTIDE SEQUENCE [LARGE SCALE GENOMIC DNA]</scope>
    <source>
        <strain evidence="3 4">DSM 23821</strain>
    </source>
</reference>
<dbReference type="EMBL" id="WBJZ01000012">
    <property type="protein sequence ID" value="KAB1656271.1"/>
    <property type="molecule type" value="Genomic_DNA"/>
</dbReference>
<dbReference type="OrthoDB" id="2448833at2"/>
<organism evidence="3 4">
    <name type="scientific">Pseudoclavibacter chungangensis</name>
    <dbReference type="NCBI Taxonomy" id="587635"/>
    <lineage>
        <taxon>Bacteria</taxon>
        <taxon>Bacillati</taxon>
        <taxon>Actinomycetota</taxon>
        <taxon>Actinomycetes</taxon>
        <taxon>Micrococcales</taxon>
        <taxon>Microbacteriaceae</taxon>
        <taxon>Pseudoclavibacter</taxon>
    </lineage>
</organism>
<dbReference type="Proteomes" id="UP000467240">
    <property type="component" value="Unassembled WGS sequence"/>
</dbReference>
<evidence type="ECO:0000313" key="4">
    <source>
        <dbReference type="Proteomes" id="UP000467240"/>
    </source>
</evidence>
<evidence type="ECO:0000313" key="3">
    <source>
        <dbReference type="EMBL" id="KAB1656271.1"/>
    </source>
</evidence>
<protein>
    <submittedName>
        <fullName evidence="3">DUF4166 domain-containing protein</fullName>
    </submittedName>
</protein>
<comment type="caution">
    <text evidence="3">The sequence shown here is derived from an EMBL/GenBank/DDBJ whole genome shotgun (WGS) entry which is preliminary data.</text>
</comment>